<feature type="compositionally biased region" description="Basic and acidic residues" evidence="5">
    <location>
        <begin position="291"/>
        <end position="303"/>
    </location>
</feature>
<dbReference type="InterPro" id="IPR004827">
    <property type="entry name" value="bZIP"/>
</dbReference>
<dbReference type="InterPro" id="IPR051027">
    <property type="entry name" value="bZIP_transcription_factors"/>
</dbReference>
<evidence type="ECO:0000256" key="1">
    <source>
        <dbReference type="ARBA" id="ARBA00004123"/>
    </source>
</evidence>
<reference evidence="7 8" key="1">
    <citation type="submission" date="2016-07" db="EMBL/GenBank/DDBJ databases">
        <title>Pervasive Adenine N6-methylation of Active Genes in Fungi.</title>
        <authorList>
            <consortium name="DOE Joint Genome Institute"/>
            <person name="Mondo S.J."/>
            <person name="Dannebaum R.O."/>
            <person name="Kuo R.C."/>
            <person name="Labutti K."/>
            <person name="Haridas S."/>
            <person name="Kuo A."/>
            <person name="Salamov A."/>
            <person name="Ahrendt S.R."/>
            <person name="Lipzen A."/>
            <person name="Sullivan W."/>
            <person name="Andreopoulos W.B."/>
            <person name="Clum A."/>
            <person name="Lindquist E."/>
            <person name="Daum C."/>
            <person name="Ramamoorthy G.K."/>
            <person name="Gryganskyi A."/>
            <person name="Culley D."/>
            <person name="Magnuson J.K."/>
            <person name="James T.Y."/>
            <person name="O'Malley M.A."/>
            <person name="Stajich J.E."/>
            <person name="Spatafora J.W."/>
            <person name="Visel A."/>
            <person name="Grigoriev I.V."/>
        </authorList>
    </citation>
    <scope>NUCLEOTIDE SEQUENCE [LARGE SCALE GENOMIC DNA]</scope>
    <source>
        <strain evidence="7 8">68-887.2</strain>
    </source>
</reference>
<dbReference type="Gene3D" id="1.20.5.170">
    <property type="match status" value="1"/>
</dbReference>
<dbReference type="Proteomes" id="UP000193986">
    <property type="component" value="Unassembled WGS sequence"/>
</dbReference>
<evidence type="ECO:0000256" key="2">
    <source>
        <dbReference type="ARBA" id="ARBA00023015"/>
    </source>
</evidence>
<evidence type="ECO:0000313" key="7">
    <source>
        <dbReference type="EMBL" id="ORY32155.1"/>
    </source>
</evidence>
<comment type="subcellular location">
    <subcellularLocation>
        <location evidence="1">Nucleus</location>
    </subcellularLocation>
</comment>
<dbReference type="Pfam" id="PF07716">
    <property type="entry name" value="bZIP_2"/>
    <property type="match status" value="1"/>
</dbReference>
<evidence type="ECO:0000313" key="8">
    <source>
        <dbReference type="Proteomes" id="UP000193986"/>
    </source>
</evidence>
<evidence type="ECO:0000256" key="4">
    <source>
        <dbReference type="ARBA" id="ARBA00023242"/>
    </source>
</evidence>
<feature type="region of interest" description="Disordered" evidence="5">
    <location>
        <begin position="73"/>
        <end position="306"/>
    </location>
</feature>
<keyword evidence="4" id="KW-0539">Nucleus</keyword>
<keyword evidence="8" id="KW-1185">Reference proteome</keyword>
<comment type="caution">
    <text evidence="7">The sequence shown here is derived from an EMBL/GenBank/DDBJ whole genome shotgun (WGS) entry which is preliminary data.</text>
</comment>
<evidence type="ECO:0000256" key="5">
    <source>
        <dbReference type="SAM" id="MobiDB-lite"/>
    </source>
</evidence>
<feature type="domain" description="BZIP" evidence="6">
    <location>
        <begin position="299"/>
        <end position="356"/>
    </location>
</feature>
<feature type="region of interest" description="Disordered" evidence="5">
    <location>
        <begin position="367"/>
        <end position="389"/>
    </location>
</feature>
<keyword evidence="3" id="KW-0804">Transcription</keyword>
<feature type="compositionally biased region" description="Low complexity" evidence="5">
    <location>
        <begin position="234"/>
        <end position="252"/>
    </location>
</feature>
<dbReference type="GO" id="GO:0003700">
    <property type="term" value="F:DNA-binding transcription factor activity"/>
    <property type="evidence" value="ECO:0007669"/>
    <property type="project" value="InterPro"/>
</dbReference>
<dbReference type="SUPFAM" id="SSF57959">
    <property type="entry name" value="Leucine zipper domain"/>
    <property type="match status" value="1"/>
</dbReference>
<feature type="compositionally biased region" description="Low complexity" evidence="5">
    <location>
        <begin position="173"/>
        <end position="182"/>
    </location>
</feature>
<dbReference type="SMART" id="SM00338">
    <property type="entry name" value="BRLZ"/>
    <property type="match status" value="1"/>
</dbReference>
<dbReference type="GO" id="GO:0005634">
    <property type="term" value="C:nucleus"/>
    <property type="evidence" value="ECO:0007669"/>
    <property type="project" value="UniProtKB-SubCell"/>
</dbReference>
<feature type="compositionally biased region" description="Low complexity" evidence="5">
    <location>
        <begin position="118"/>
        <end position="128"/>
    </location>
</feature>
<dbReference type="EMBL" id="MCFC01000011">
    <property type="protein sequence ID" value="ORY32155.1"/>
    <property type="molecule type" value="Genomic_DNA"/>
</dbReference>
<sequence>MLRMTRFDPRQSLSQSFLPHVLMAPLDTLPPLDFAAQSAYPTPPLPTISLPLPAPYTMEPNWHFQGFYPYYPPDPARSASAQSDRPGAPPSPNHEDESGRRRAATQPGTFLPPPPPHTATAAPSSSGGMNLPPFNQAFYPPYHSSSGSAAQGFPPYPSHTFGNQGQGYAGHYPATSPATMSAPPLPSSHRQPHPHAYDLSPRMGGGAPYSSSPGMRNLSPTSPTTHLAPPGLTASSGSASSSSYPSAQRSSATLPKNKRRSGSASQSAESWDEGDRTGRDDDEQPWGMPQDEYKALNPRDKKQVRNRIGARRFRAKRKDYVANIETSLRVRDDEIASLKGQVEAHRTEINDLRSRLGLPALPPPPDAGLGLVVSHSSGNDSVAWDDRKD</sequence>
<dbReference type="PANTHER" id="PTHR19304">
    <property type="entry name" value="CYCLIC-AMP RESPONSE ELEMENT BINDING PROTEIN"/>
    <property type="match status" value="1"/>
</dbReference>
<keyword evidence="2" id="KW-0805">Transcription regulation</keyword>
<dbReference type="AlphaFoldDB" id="A0A1Y2BDL7"/>
<dbReference type="InParanoid" id="A0A1Y2BDL7"/>
<gene>
    <name evidence="7" type="ORF">BCR39DRAFT_60707</name>
</gene>
<dbReference type="CDD" id="cd14810">
    <property type="entry name" value="bZIP_u1"/>
    <property type="match status" value="1"/>
</dbReference>
<evidence type="ECO:0000259" key="6">
    <source>
        <dbReference type="PROSITE" id="PS50217"/>
    </source>
</evidence>
<name>A0A1Y2BDL7_9TREE</name>
<organism evidence="7 8">
    <name type="scientific">Naematelia encephala</name>
    <dbReference type="NCBI Taxonomy" id="71784"/>
    <lineage>
        <taxon>Eukaryota</taxon>
        <taxon>Fungi</taxon>
        <taxon>Dikarya</taxon>
        <taxon>Basidiomycota</taxon>
        <taxon>Agaricomycotina</taxon>
        <taxon>Tremellomycetes</taxon>
        <taxon>Tremellales</taxon>
        <taxon>Naemateliaceae</taxon>
        <taxon>Naematelia</taxon>
    </lineage>
</organism>
<protein>
    <recommendedName>
        <fullName evidence="6">BZIP domain-containing protein</fullName>
    </recommendedName>
</protein>
<dbReference type="PROSITE" id="PS50217">
    <property type="entry name" value="BZIP"/>
    <property type="match status" value="1"/>
</dbReference>
<dbReference type="OrthoDB" id="5571888at2759"/>
<feature type="compositionally biased region" description="Polar residues" evidence="5">
    <location>
        <begin position="209"/>
        <end position="225"/>
    </location>
</feature>
<proteinExistence type="predicted"/>
<dbReference type="InterPro" id="IPR046347">
    <property type="entry name" value="bZIP_sf"/>
</dbReference>
<accession>A0A1Y2BDL7</accession>
<evidence type="ECO:0000256" key="3">
    <source>
        <dbReference type="ARBA" id="ARBA00023163"/>
    </source>
</evidence>